<proteinExistence type="predicted"/>
<dbReference type="Proteomes" id="UP000266673">
    <property type="component" value="Unassembled WGS sequence"/>
</dbReference>
<sequence>MVKLSSLIRNDIGIIKQICQVARYNKSIRMAFTMIIMFSAEPIVNLIQYQNDCQKNGMNNDLEHLKLEDLDALKQFKSSLVDIKEFAKCITQIHSPVKYKNTESIKQTFEQIIKDYRIRVKNLNLEILLTNLNEQEYLKDEEINDFIEKQSLVKNKKLNHGLIIHDRGISLKYEFKAQFKISINSINQNAKNFHINLRPVKTQRDTLLKFNIEPSAIGLEHFQFVSSQLANKSVNDVYLEIKYPLWELIFEKEDIILPENLIKNIKDALESHDPYHKLMQIFTMYGHFVPRKVTLGHKLHKMSCLKGNEDLIKEEKVETNEYFDTNEFNELWNQWNKLIVNYFEPYLSSMDSKPFEKKDIKDWASRLSNNINQLHIISWDELYSLYELLDDNLKQKVKTIFGINDPIENKGVKEKILMSGVIAIKSSSYYYVELPHKLNNGNYQIFGRLITQDGKTINAIIKFKYMTNHSFLVFVEIDKVIKSTYSNLQIFWIMVGSPEIGFFSPNTRDVSILALGKHEFAYENKLNISFQLPENLPINWILCTSIQYLKNCPNFTLNIQYDKNNNRIIATIYNDTYICPSQYDPTIKEYIFHWCILPEDHEVLADVFKSQEILANVSPENQETSARVLLENQENVFPEKRFNLSSIGQDKNSKKPISYEGGVLSHLLFIHYLIDDWIFYTLFN</sequence>
<accession>A0A397W3U3</accession>
<evidence type="ECO:0008006" key="3">
    <source>
        <dbReference type="Google" id="ProtNLM"/>
    </source>
</evidence>
<evidence type="ECO:0000313" key="1">
    <source>
        <dbReference type="EMBL" id="RIB28702.1"/>
    </source>
</evidence>
<dbReference type="OrthoDB" id="2365375at2759"/>
<gene>
    <name evidence="1" type="ORF">C2G38_2137209</name>
</gene>
<dbReference type="AlphaFoldDB" id="A0A397W3U3"/>
<protein>
    <recommendedName>
        <fullName evidence="3">MACPF domain-containing protein</fullName>
    </recommendedName>
</protein>
<dbReference type="EMBL" id="QKWP01000058">
    <property type="protein sequence ID" value="RIB28702.1"/>
    <property type="molecule type" value="Genomic_DNA"/>
</dbReference>
<name>A0A397W3U3_9GLOM</name>
<organism evidence="1 2">
    <name type="scientific">Gigaspora rosea</name>
    <dbReference type="NCBI Taxonomy" id="44941"/>
    <lineage>
        <taxon>Eukaryota</taxon>
        <taxon>Fungi</taxon>
        <taxon>Fungi incertae sedis</taxon>
        <taxon>Mucoromycota</taxon>
        <taxon>Glomeromycotina</taxon>
        <taxon>Glomeromycetes</taxon>
        <taxon>Diversisporales</taxon>
        <taxon>Gigasporaceae</taxon>
        <taxon>Gigaspora</taxon>
    </lineage>
</organism>
<reference evidence="1 2" key="1">
    <citation type="submission" date="2018-06" db="EMBL/GenBank/DDBJ databases">
        <title>Comparative genomics reveals the genomic features of Rhizophagus irregularis, R. cerebriforme, R. diaphanum and Gigaspora rosea, and their symbiotic lifestyle signature.</title>
        <authorList>
            <person name="Morin E."/>
            <person name="San Clemente H."/>
            <person name="Chen E.C.H."/>
            <person name="De La Providencia I."/>
            <person name="Hainaut M."/>
            <person name="Kuo A."/>
            <person name="Kohler A."/>
            <person name="Murat C."/>
            <person name="Tang N."/>
            <person name="Roy S."/>
            <person name="Loubradou J."/>
            <person name="Henrissat B."/>
            <person name="Grigoriev I.V."/>
            <person name="Corradi N."/>
            <person name="Roux C."/>
            <person name="Martin F.M."/>
        </authorList>
    </citation>
    <scope>NUCLEOTIDE SEQUENCE [LARGE SCALE GENOMIC DNA]</scope>
    <source>
        <strain evidence="1 2">DAOM 194757</strain>
    </source>
</reference>
<evidence type="ECO:0000313" key="2">
    <source>
        <dbReference type="Proteomes" id="UP000266673"/>
    </source>
</evidence>
<comment type="caution">
    <text evidence="1">The sequence shown here is derived from an EMBL/GenBank/DDBJ whole genome shotgun (WGS) entry which is preliminary data.</text>
</comment>
<keyword evidence="2" id="KW-1185">Reference proteome</keyword>
<dbReference type="STRING" id="44941.A0A397W3U3"/>